<gene>
    <name evidence="2" type="ORF">TVD_03730</name>
</gene>
<feature type="signal peptide" evidence="1">
    <location>
        <begin position="1"/>
        <end position="22"/>
    </location>
</feature>
<dbReference type="PATRIC" id="fig|106634.4.peg.759"/>
<dbReference type="Pfam" id="PF00300">
    <property type="entry name" value="His_Phos_1"/>
    <property type="match status" value="1"/>
</dbReference>
<dbReference type="InterPro" id="IPR029033">
    <property type="entry name" value="His_PPase_superfam"/>
</dbReference>
<dbReference type="InterPro" id="IPR013078">
    <property type="entry name" value="His_Pase_superF_clade-1"/>
</dbReference>
<protein>
    <submittedName>
        <fullName evidence="2">Phosphohistidine phosphatase</fullName>
    </submittedName>
</protein>
<keyword evidence="3" id="KW-1185">Reference proteome</keyword>
<name>A0A0G3G4U8_9GAMM</name>
<sequence length="199" mass="22498">MRNGMLSAFLALLLVAFATANAETLAPDALIERMQAGGLVVYWRHAATDRSHDDYDLSDMDDCEGQRNLSTRGREQARQVGKGFVHYAIPVEQVLTSEFCRNWETAHYAFGDYEMRTELYNLPIIQDDERREDLIEGLRGHLNTPPRDPKQNIVVVGHDLNLRHAADVEIEEAEMAVFEPHADGPRLLGTLKPDDLGKR</sequence>
<dbReference type="Proteomes" id="UP000064201">
    <property type="component" value="Chromosome"/>
</dbReference>
<keyword evidence="1" id="KW-0732">Signal</keyword>
<dbReference type="OrthoDB" id="8685508at2"/>
<proteinExistence type="predicted"/>
<dbReference type="Gene3D" id="3.40.50.1240">
    <property type="entry name" value="Phosphoglycerate mutase-like"/>
    <property type="match status" value="1"/>
</dbReference>
<evidence type="ECO:0000313" key="2">
    <source>
        <dbReference type="EMBL" id="AKJ94532.1"/>
    </source>
</evidence>
<dbReference type="RefSeq" id="WP_047250835.1">
    <property type="nucleotide sequence ID" value="NZ_CP011367.1"/>
</dbReference>
<dbReference type="KEGG" id="tvr:TVD_03730"/>
<dbReference type="CDD" id="cd07040">
    <property type="entry name" value="HP"/>
    <property type="match status" value="1"/>
</dbReference>
<evidence type="ECO:0000313" key="3">
    <source>
        <dbReference type="Proteomes" id="UP000064201"/>
    </source>
</evidence>
<reference evidence="2 3" key="1">
    <citation type="submission" date="2015-04" db="EMBL/GenBank/DDBJ databases">
        <title>Complete Sequence for the Genome of the Thioalkalivibrio versutus D301.</title>
        <authorList>
            <person name="Mu T."/>
            <person name="Zhou J."/>
            <person name="Xu X."/>
        </authorList>
    </citation>
    <scope>NUCLEOTIDE SEQUENCE [LARGE SCALE GENOMIC DNA]</scope>
    <source>
        <strain evidence="2 3">D301</strain>
    </source>
</reference>
<dbReference type="SUPFAM" id="SSF53254">
    <property type="entry name" value="Phosphoglycerate mutase-like"/>
    <property type="match status" value="1"/>
</dbReference>
<evidence type="ECO:0000256" key="1">
    <source>
        <dbReference type="SAM" id="SignalP"/>
    </source>
</evidence>
<dbReference type="EMBL" id="CP011367">
    <property type="protein sequence ID" value="AKJ94532.1"/>
    <property type="molecule type" value="Genomic_DNA"/>
</dbReference>
<feature type="chain" id="PRO_5002553844" evidence="1">
    <location>
        <begin position="23"/>
        <end position="199"/>
    </location>
</feature>
<accession>A0A0G3G4U8</accession>
<organism evidence="2 3">
    <name type="scientific">Thioalkalivibrio versutus</name>
    <dbReference type="NCBI Taxonomy" id="106634"/>
    <lineage>
        <taxon>Bacteria</taxon>
        <taxon>Pseudomonadati</taxon>
        <taxon>Pseudomonadota</taxon>
        <taxon>Gammaproteobacteria</taxon>
        <taxon>Chromatiales</taxon>
        <taxon>Ectothiorhodospiraceae</taxon>
        <taxon>Thioalkalivibrio</taxon>
    </lineage>
</organism>
<dbReference type="STRING" id="106634.TVD_03730"/>
<dbReference type="AlphaFoldDB" id="A0A0G3G4U8"/>